<evidence type="ECO:0000313" key="2">
    <source>
        <dbReference type="Proteomes" id="UP001246372"/>
    </source>
</evidence>
<accession>A0ABU3PEP9</accession>
<organism evidence="1 2">
    <name type="scientific">Roseateles aquae</name>
    <dbReference type="NCBI Taxonomy" id="3077235"/>
    <lineage>
        <taxon>Bacteria</taxon>
        <taxon>Pseudomonadati</taxon>
        <taxon>Pseudomonadota</taxon>
        <taxon>Betaproteobacteria</taxon>
        <taxon>Burkholderiales</taxon>
        <taxon>Sphaerotilaceae</taxon>
        <taxon>Roseateles</taxon>
    </lineage>
</organism>
<dbReference type="EMBL" id="JAVXZY010000006">
    <property type="protein sequence ID" value="MDT9000568.1"/>
    <property type="molecule type" value="Genomic_DNA"/>
</dbReference>
<comment type="caution">
    <text evidence="1">The sequence shown here is derived from an EMBL/GenBank/DDBJ whole genome shotgun (WGS) entry which is preliminary data.</text>
</comment>
<protein>
    <submittedName>
        <fullName evidence="1">Uncharacterized protein</fullName>
    </submittedName>
</protein>
<reference evidence="1" key="1">
    <citation type="submission" date="2023-09" db="EMBL/GenBank/DDBJ databases">
        <title>Paucibacter sp. APW11 Genome sequencing and assembly.</title>
        <authorList>
            <person name="Kim I."/>
        </authorList>
    </citation>
    <scope>NUCLEOTIDE SEQUENCE</scope>
    <source>
        <strain evidence="1">APW11</strain>
    </source>
</reference>
<name>A0ABU3PEP9_9BURK</name>
<evidence type="ECO:0000313" key="1">
    <source>
        <dbReference type="EMBL" id="MDT9000568.1"/>
    </source>
</evidence>
<gene>
    <name evidence="1" type="ORF">RQP53_14940</name>
</gene>
<sequence length="115" mass="13091">MSLKISCYSDIKQQIMDAYYDGCIGVGLVRGRSHEEVVGWVMYNFEDAFERPIEKLMQYVVGFVLVGNWYPAAVQIKGEIEGILSDCNLDLLLAELPEEDASMLRHDLKVLKFIV</sequence>
<dbReference type="RefSeq" id="WP_315651250.1">
    <property type="nucleotide sequence ID" value="NZ_JAVXZY010000006.1"/>
</dbReference>
<keyword evidence="2" id="KW-1185">Reference proteome</keyword>
<proteinExistence type="predicted"/>
<dbReference type="Proteomes" id="UP001246372">
    <property type="component" value="Unassembled WGS sequence"/>
</dbReference>